<feature type="chain" id="PRO_5020671391" description="DUF4148 domain-containing protein" evidence="1">
    <location>
        <begin position="26"/>
        <end position="84"/>
    </location>
</feature>
<dbReference type="Proteomes" id="UP000294200">
    <property type="component" value="Unassembled WGS sequence"/>
</dbReference>
<comment type="caution">
    <text evidence="2">The sequence shown here is derived from an EMBL/GenBank/DDBJ whole genome shotgun (WGS) entry which is preliminary data.</text>
</comment>
<name>A0A4R0XFM2_9BURK</name>
<evidence type="ECO:0000313" key="2">
    <source>
        <dbReference type="EMBL" id="TCG04861.1"/>
    </source>
</evidence>
<dbReference type="AlphaFoldDB" id="A0A4R0XFM2"/>
<proteinExistence type="predicted"/>
<evidence type="ECO:0008006" key="4">
    <source>
        <dbReference type="Google" id="ProtNLM"/>
    </source>
</evidence>
<dbReference type="Pfam" id="PF13663">
    <property type="entry name" value="DUF4148"/>
    <property type="match status" value="1"/>
</dbReference>
<dbReference type="InterPro" id="IPR025421">
    <property type="entry name" value="DUF4148"/>
</dbReference>
<dbReference type="EMBL" id="MWML01000214">
    <property type="protein sequence ID" value="TCG04861.1"/>
    <property type="molecule type" value="Genomic_DNA"/>
</dbReference>
<protein>
    <recommendedName>
        <fullName evidence="4">DUF4148 domain-containing protein</fullName>
    </recommendedName>
</protein>
<accession>A0A4R0XFM2</accession>
<gene>
    <name evidence="2" type="ORF">BZM27_37920</name>
</gene>
<keyword evidence="3" id="KW-1185">Reference proteome</keyword>
<feature type="signal peptide" evidence="1">
    <location>
        <begin position="1"/>
        <end position="25"/>
    </location>
</feature>
<sequence length="84" mass="9085">MKIIIPVAFGILLSANSIASAFAQASTSSNDPSHPKTRSEVRADAQRWFAAGFDPLDFFHYPGTAMEASRMLPEQHGQAAVLTH</sequence>
<evidence type="ECO:0000256" key="1">
    <source>
        <dbReference type="SAM" id="SignalP"/>
    </source>
</evidence>
<reference evidence="2 3" key="1">
    <citation type="submission" date="2017-02" db="EMBL/GenBank/DDBJ databases">
        <title>Paraburkholderia sophoroidis sp. nov. and Paraburkholderia steynii sp. nov. rhizobial symbionts of the fynbos legume Hypocalyptus sophoroides.</title>
        <authorList>
            <person name="Steenkamp E.T."/>
            <person name="Beukes C.W."/>
            <person name="Van Zyl E."/>
            <person name="Avontuur J."/>
            <person name="Chan W.Y."/>
            <person name="Hassen A."/>
            <person name="Palmer M."/>
            <person name="Mthombeni L."/>
            <person name="Phalane F."/>
            <person name="Sereme K."/>
            <person name="Venter S.N."/>
        </authorList>
    </citation>
    <scope>NUCLEOTIDE SEQUENCE [LARGE SCALE GENOMIC DNA]</scope>
    <source>
        <strain evidence="2 3">HC1.1ba</strain>
    </source>
</reference>
<evidence type="ECO:0000313" key="3">
    <source>
        <dbReference type="Proteomes" id="UP000294200"/>
    </source>
</evidence>
<keyword evidence="1" id="KW-0732">Signal</keyword>
<organism evidence="2 3">
    <name type="scientific">Paraburkholderia steynii</name>
    <dbReference type="NCBI Taxonomy" id="1245441"/>
    <lineage>
        <taxon>Bacteria</taxon>
        <taxon>Pseudomonadati</taxon>
        <taxon>Pseudomonadota</taxon>
        <taxon>Betaproteobacteria</taxon>
        <taxon>Burkholderiales</taxon>
        <taxon>Burkholderiaceae</taxon>
        <taxon>Paraburkholderia</taxon>
    </lineage>
</organism>